<dbReference type="EMBL" id="FOSG01000007">
    <property type="protein sequence ID" value="SFK61384.1"/>
    <property type="molecule type" value="Genomic_DNA"/>
</dbReference>
<dbReference type="Proteomes" id="UP000198928">
    <property type="component" value="Unassembled WGS sequence"/>
</dbReference>
<dbReference type="AlphaFoldDB" id="A0A1I4AY60"/>
<protein>
    <submittedName>
        <fullName evidence="2">Spherulation-specific family 4</fullName>
    </submittedName>
</protein>
<name>A0A1I4AY60_9ACTN</name>
<dbReference type="InterPro" id="IPR021986">
    <property type="entry name" value="Spherulin4"/>
</dbReference>
<evidence type="ECO:0000256" key="1">
    <source>
        <dbReference type="SAM" id="MobiDB-lite"/>
    </source>
</evidence>
<proteinExistence type="predicted"/>
<evidence type="ECO:0000313" key="2">
    <source>
        <dbReference type="EMBL" id="SFK61384.1"/>
    </source>
</evidence>
<dbReference type="Pfam" id="PF12138">
    <property type="entry name" value="Spherulin4"/>
    <property type="match status" value="1"/>
</dbReference>
<organism evidence="2 3">
    <name type="scientific">Streptomyces pini</name>
    <dbReference type="NCBI Taxonomy" id="1520580"/>
    <lineage>
        <taxon>Bacteria</taxon>
        <taxon>Bacillati</taxon>
        <taxon>Actinomycetota</taxon>
        <taxon>Actinomycetes</taxon>
        <taxon>Kitasatosporales</taxon>
        <taxon>Streptomycetaceae</taxon>
        <taxon>Streptomyces</taxon>
    </lineage>
</organism>
<sequence length="249" mass="26315">MSAGRTGGAGRWGSAPAPAAVRGSRDRGHLLVPLYVHPAVDPGAWEAAVRAAGRLYAVVVNAADGPGPRPDPALAAAAARLRGAGVPLLGYVDTAYGARPPRAVLRDVRRHRRWYGTDGAFLDRAAAGADHLPGYRRTVRAARLLGASTVVLNPGVHPDPGYAHLADVLVTFEGRWEEYRRAGVPAWTRGHPPHRFCHLVYAVPDRLAAEAARAAHERGAAVHCAVPGEGANPWRSTPRPVLGCGRITP</sequence>
<reference evidence="3" key="1">
    <citation type="submission" date="2016-10" db="EMBL/GenBank/DDBJ databases">
        <authorList>
            <person name="Varghese N."/>
            <person name="Submissions S."/>
        </authorList>
    </citation>
    <scope>NUCLEOTIDE SEQUENCE [LARGE SCALE GENOMIC DNA]</scope>
    <source>
        <strain evidence="3">PL19</strain>
    </source>
</reference>
<dbReference type="PANTHER" id="PTHR35040">
    <property type="match status" value="1"/>
</dbReference>
<feature type="compositionally biased region" description="Gly residues" evidence="1">
    <location>
        <begin position="1"/>
        <end position="11"/>
    </location>
</feature>
<gene>
    <name evidence="2" type="ORF">SAMN05192584_107177</name>
</gene>
<feature type="region of interest" description="Disordered" evidence="1">
    <location>
        <begin position="1"/>
        <end position="20"/>
    </location>
</feature>
<dbReference type="OrthoDB" id="508445at2"/>
<accession>A0A1I4AY60</accession>
<keyword evidence="3" id="KW-1185">Reference proteome</keyword>
<evidence type="ECO:0000313" key="3">
    <source>
        <dbReference type="Proteomes" id="UP000198928"/>
    </source>
</evidence>
<dbReference type="RefSeq" id="WP_093849649.1">
    <property type="nucleotide sequence ID" value="NZ_FOSG01000007.1"/>
</dbReference>
<dbReference type="PANTHER" id="PTHR35040:SF9">
    <property type="entry name" value="4-LIKE CELL SURFACE PROTEIN, PUTATIVE (AFU_ORTHOLOGUE AFUA_4G14080)-RELATED"/>
    <property type="match status" value="1"/>
</dbReference>